<dbReference type="SUPFAM" id="SSF55486">
    <property type="entry name" value="Metalloproteases ('zincins'), catalytic domain"/>
    <property type="match status" value="1"/>
</dbReference>
<organism evidence="1 2">
    <name type="scientific">Posidoniimonas polymericola</name>
    <dbReference type="NCBI Taxonomy" id="2528002"/>
    <lineage>
        <taxon>Bacteria</taxon>
        <taxon>Pseudomonadati</taxon>
        <taxon>Planctomycetota</taxon>
        <taxon>Planctomycetia</taxon>
        <taxon>Pirellulales</taxon>
        <taxon>Lacipirellulaceae</taxon>
        <taxon>Posidoniimonas</taxon>
    </lineage>
</organism>
<dbReference type="Proteomes" id="UP000318478">
    <property type="component" value="Unassembled WGS sequence"/>
</dbReference>
<evidence type="ECO:0000313" key="1">
    <source>
        <dbReference type="EMBL" id="TWT85518.1"/>
    </source>
</evidence>
<gene>
    <name evidence="1" type="ORF">Pla123a_03250</name>
</gene>
<reference evidence="1 2" key="1">
    <citation type="submission" date="2019-02" db="EMBL/GenBank/DDBJ databases">
        <title>Deep-cultivation of Planctomycetes and their phenomic and genomic characterization uncovers novel biology.</title>
        <authorList>
            <person name="Wiegand S."/>
            <person name="Jogler M."/>
            <person name="Boedeker C."/>
            <person name="Pinto D."/>
            <person name="Vollmers J."/>
            <person name="Rivas-Marin E."/>
            <person name="Kohn T."/>
            <person name="Peeters S.H."/>
            <person name="Heuer A."/>
            <person name="Rast P."/>
            <person name="Oberbeckmann S."/>
            <person name="Bunk B."/>
            <person name="Jeske O."/>
            <person name="Meyerdierks A."/>
            <person name="Storesund J.E."/>
            <person name="Kallscheuer N."/>
            <person name="Luecker S."/>
            <person name="Lage O.M."/>
            <person name="Pohl T."/>
            <person name="Merkel B.J."/>
            <person name="Hornburger P."/>
            <person name="Mueller R.-W."/>
            <person name="Bruemmer F."/>
            <person name="Labrenz M."/>
            <person name="Spormann A.M."/>
            <person name="Op Den Camp H."/>
            <person name="Overmann J."/>
            <person name="Amann R."/>
            <person name="Jetten M.S.M."/>
            <person name="Mascher T."/>
            <person name="Medema M.H."/>
            <person name="Devos D.P."/>
            <person name="Kaster A.-K."/>
            <person name="Ovreas L."/>
            <person name="Rohde M."/>
            <person name="Galperin M.Y."/>
            <person name="Jogler C."/>
        </authorList>
    </citation>
    <scope>NUCLEOTIDE SEQUENCE [LARGE SCALE GENOMIC DNA]</scope>
    <source>
        <strain evidence="1 2">Pla123a</strain>
    </source>
</reference>
<comment type="caution">
    <text evidence="1">The sequence shown here is derived from an EMBL/GenBank/DDBJ whole genome shotgun (WGS) entry which is preliminary data.</text>
</comment>
<keyword evidence="2" id="KW-1185">Reference proteome</keyword>
<protein>
    <submittedName>
        <fullName evidence="1">Uncharacterized protein</fullName>
    </submittedName>
</protein>
<proteinExistence type="predicted"/>
<dbReference type="AlphaFoldDB" id="A0A5C5ZED3"/>
<evidence type="ECO:0000313" key="2">
    <source>
        <dbReference type="Proteomes" id="UP000318478"/>
    </source>
</evidence>
<name>A0A5C5ZED3_9BACT</name>
<dbReference type="RefSeq" id="WP_146583777.1">
    <property type="nucleotide sequence ID" value="NZ_SJPO01000001.1"/>
</dbReference>
<dbReference type="EMBL" id="SJPO01000001">
    <property type="protein sequence ID" value="TWT85518.1"/>
    <property type="molecule type" value="Genomic_DNA"/>
</dbReference>
<dbReference type="OrthoDB" id="242167at2"/>
<sequence>MSSGTRLRYCFLLTLGTIGPLLVSTLAHADVFPRRGVSKSTGARDGIYLVLRDVGDSPLSASDVTRIRTSEEQTRRFYAENSGGKFDIAYDHILDVPLTLNADRTRPEGWFELAENYVRSNYGIEPEDFHLNVFDVERTTPDPNQGWSGIAIIPSNNIAVQPDVSSSWGQIVVDHELGHRIGAPHSGAYRAVNDNNYKPYVWDAAAGQYAVYNSDLHGHQAMPLGIHKDEYGNPFSVMGNISHEDFAISDKLHTYGWLNEDQVPELSELGEGTYRIYAHDTLESVYNDANDVYGVTETYQPDKLYGLTYTRRAERFNTSRGQFEQYNQELTIEYRAGRGGVQFYLDNAVIDLDLEGGSDRNNRERELESGKRVSDLDFATSVFYTNTEGEDFLSFNPPAPTDVWDLNDSYFDFRALRGYSDEFGSFIDLQVTALYRHPDGDYNDDGVVDAADYVVWRDNRRADPGTLPNDPNNVRIGTAQYQTWLDNYGATKFGGSATAAAAVPEPAAWALACLALIATRRRGRA</sequence>
<accession>A0A5C5ZED3</accession>